<dbReference type="GeneID" id="140007670"/>
<dbReference type="InterPro" id="IPR005299">
    <property type="entry name" value="MeTrfase_7"/>
</dbReference>
<keyword evidence="3" id="KW-0378">Hydrolase</keyword>
<name>A0ABM4UHI7_COFAR</name>
<evidence type="ECO:0000256" key="1">
    <source>
        <dbReference type="ARBA" id="ARBA00004913"/>
    </source>
</evidence>
<comment type="pathway">
    <text evidence="1">Alkaloid biosynthesis.</text>
</comment>
<keyword evidence="3" id="KW-0347">Helicase</keyword>
<dbReference type="RefSeq" id="XP_071906743.1">
    <property type="nucleotide sequence ID" value="XM_072050642.1"/>
</dbReference>
<reference evidence="8" key="1">
    <citation type="submission" date="2025-08" db="UniProtKB">
        <authorList>
            <consortium name="RefSeq"/>
        </authorList>
    </citation>
    <scope>IDENTIFICATION</scope>
    <source>
        <tissue evidence="8">Leaves</tissue>
    </source>
</reference>
<dbReference type="SUPFAM" id="SSF52540">
    <property type="entry name" value="P-loop containing nucleoside triphosphate hydrolases"/>
    <property type="match status" value="2"/>
</dbReference>
<evidence type="ECO:0000256" key="2">
    <source>
        <dbReference type="ARBA" id="ARBA00007967"/>
    </source>
</evidence>
<protein>
    <recommendedName>
        <fullName evidence="3">ATP-dependent DNA helicase</fullName>
        <ecNumber evidence="3">5.6.2.3</ecNumber>
    </recommendedName>
</protein>
<dbReference type="EC" id="5.6.2.3" evidence="3"/>
<dbReference type="InterPro" id="IPR049163">
    <property type="entry name" value="Pif1-like_2B_dom"/>
</dbReference>
<gene>
    <name evidence="8" type="primary">LOC140007670</name>
</gene>
<dbReference type="PANTHER" id="PTHR10492">
    <property type="match status" value="1"/>
</dbReference>
<dbReference type="InterPro" id="IPR029063">
    <property type="entry name" value="SAM-dependent_MTases_sf"/>
</dbReference>
<sequence>MASTDAPAYSTNKNIIRNQRSREKYASLSVEEKEACQAKQREAYQNRKARKGSPIYKCRRINKQNVSDDPPICDSCSNFLHETVDDLAGISMTVGSQSVETNVSNAIKNHPKGKSSSQRRSVSKNAAGVEALNFISHNADHLPDASDCKYCGAKKFYSETANFCCSDGEVLLHENKLPNILIELFTGQSEEAIHFRTYVRTYNNMFAFTSFGVHYDKSLCKRTNGIYTFKIQGQTHHFINELIPHGGSGMYLQLYFHDTEHEIQNRLAISERLTERIVVKLMEVMKDNPYACFFRSLRNVPNLDSYQIVLKSHSDNDQRVFNKPTVSQVAALWVEGDNANQGYSRHIQIYTKEGHSHRIQYYYGCYDPLQYPLLFPFGEIGWHPGIQRSGRGNPKKRKRKTTKQSCTATLSSFKSPEEMIDLEEKVISSLTNILNLTAYKAYENSKEYPAFKLYTTEDYDRIVSAEIPDEAQNEHLFRMVKKHMMHGPCGKKKPDNVCMQGASKKSCKNNYPKAWAEKTTHSQNSYPTYRRRNDGKKILVRGHYLDNRWVVPYNAYLLAKFNCHINVEICSTIKAVKYVYKYIYKGHARIHFQVNSDDGANAIDEIKEYQSARWVCAPEAMWRIYRFHLYKMQPATVNGVHVTTFREAAALRGYLESNNSQEQCLEEAALYHMPYSLRRLFATLLVYFTPSNPRTLWLKFEESLSEDYNRVPNLTKNDIQFKVLHQISNFLESMGRNINSYGLVPRVLKFHDSNTDARDTISETEIKVSEDDLMSITKLNPGQKAAFDTIMQALYIKEKGCFFIDGPGGTGKTFLYRALLAEVRSKGFIALATASCGVAASILPGGRTAHSRFKIPIDMNSINMCKISKQSALAKLIQAAKLIIWDEAPMVHKTGIEGVDALLKDLMGSPELFGSKVMIFGGDFRQVLPVVTKGSKEDFVQASLVTSYIWPQLHKLYLTDNMRAISDPEFTDYLLRIGNGLEPAIQELKVKIPLPLLIPYKSETESIFELIKTVYPDLSAFSKDDFSLVNRAILTTKNEFVDVLNNLLINIFPGETQEYISRDKTLDISEQGLFEDFLNSLTPNGFPPHNLILKPNCPIILLRNIDPPEGLCNGTRLICKSLTNNIIDAVISAGEFKGKQVFLHRICFRIENNPDCPMSFERIQFPVRLCFAMTINKAQGQTLDFVGIYLREPVFSHGQLYVALSRAKSSNCVKILIQPSSFDPTVDYATNNIVYNQHNCSDVSRNSITSRKYQHQPHPQKHQHSILELIKTVLAVSELIKAVDNKQKILSHKSPEYQIYLNHLPSNDFNTILKSVPQFQQKLKMQIEEIKVSFSKGRLMIIANWCLLEMFNSLKNTEVQIEGHPGTHK</sequence>
<dbReference type="PANTHER" id="PTHR10492:SF100">
    <property type="entry name" value="ATP-DEPENDENT DNA HELICASE"/>
    <property type="match status" value="1"/>
</dbReference>
<accession>A0ABM4UHI7</accession>
<keyword evidence="3" id="KW-0234">DNA repair</keyword>
<evidence type="ECO:0000259" key="6">
    <source>
        <dbReference type="Pfam" id="PF21530"/>
    </source>
</evidence>
<dbReference type="SUPFAM" id="SSF53335">
    <property type="entry name" value="S-adenosyl-L-methionine-dependent methyltransferases"/>
    <property type="match status" value="1"/>
</dbReference>
<dbReference type="CDD" id="cd18809">
    <property type="entry name" value="SF1_C_RecD"/>
    <property type="match status" value="1"/>
</dbReference>
<evidence type="ECO:0000256" key="4">
    <source>
        <dbReference type="SAM" id="MobiDB-lite"/>
    </source>
</evidence>
<comment type="similarity">
    <text evidence="3">Belongs to the helicase family.</text>
</comment>
<comment type="cofactor">
    <cofactor evidence="3">
        <name>Mg(2+)</name>
        <dbReference type="ChEBI" id="CHEBI:18420"/>
    </cofactor>
</comment>
<dbReference type="Pfam" id="PF03492">
    <property type="entry name" value="Methyltransf_7"/>
    <property type="match status" value="1"/>
</dbReference>
<organism evidence="7 8">
    <name type="scientific">Coffea arabica</name>
    <name type="common">Arabian coffee</name>
    <dbReference type="NCBI Taxonomy" id="13443"/>
    <lineage>
        <taxon>Eukaryota</taxon>
        <taxon>Viridiplantae</taxon>
        <taxon>Streptophyta</taxon>
        <taxon>Embryophyta</taxon>
        <taxon>Tracheophyta</taxon>
        <taxon>Spermatophyta</taxon>
        <taxon>Magnoliopsida</taxon>
        <taxon>eudicotyledons</taxon>
        <taxon>Gunneridae</taxon>
        <taxon>Pentapetalae</taxon>
        <taxon>asterids</taxon>
        <taxon>lamiids</taxon>
        <taxon>Gentianales</taxon>
        <taxon>Rubiaceae</taxon>
        <taxon>Ixoroideae</taxon>
        <taxon>Gardenieae complex</taxon>
        <taxon>Bertiereae - Coffeeae clade</taxon>
        <taxon>Coffeeae</taxon>
        <taxon>Coffea</taxon>
    </lineage>
</organism>
<keyword evidence="7" id="KW-1185">Reference proteome</keyword>
<dbReference type="Gene3D" id="3.40.50.150">
    <property type="entry name" value="Vaccinia Virus protein VP39"/>
    <property type="match status" value="1"/>
</dbReference>
<feature type="domain" description="DNA helicase Pif1-like DEAD-box helicase" evidence="5">
    <location>
        <begin position="778"/>
        <end position="982"/>
    </location>
</feature>
<evidence type="ECO:0000256" key="3">
    <source>
        <dbReference type="RuleBase" id="RU363044"/>
    </source>
</evidence>
<feature type="compositionally biased region" description="Basic residues" evidence="4">
    <location>
        <begin position="393"/>
        <end position="402"/>
    </location>
</feature>
<comment type="catalytic activity">
    <reaction evidence="3">
        <text>ATP + H2O = ADP + phosphate + H(+)</text>
        <dbReference type="Rhea" id="RHEA:13065"/>
        <dbReference type="ChEBI" id="CHEBI:15377"/>
        <dbReference type="ChEBI" id="CHEBI:15378"/>
        <dbReference type="ChEBI" id="CHEBI:30616"/>
        <dbReference type="ChEBI" id="CHEBI:43474"/>
        <dbReference type="ChEBI" id="CHEBI:456216"/>
        <dbReference type="EC" id="5.6.2.3"/>
    </reaction>
</comment>
<keyword evidence="3" id="KW-0067">ATP-binding</keyword>
<evidence type="ECO:0000259" key="5">
    <source>
        <dbReference type="Pfam" id="PF05970"/>
    </source>
</evidence>
<dbReference type="InterPro" id="IPR027417">
    <property type="entry name" value="P-loop_NTPase"/>
</dbReference>
<dbReference type="Proteomes" id="UP001652660">
    <property type="component" value="Chromosome 5c"/>
</dbReference>
<dbReference type="Gene3D" id="3.40.50.300">
    <property type="entry name" value="P-loop containing nucleotide triphosphate hydrolases"/>
    <property type="match status" value="2"/>
</dbReference>
<keyword evidence="3" id="KW-0233">DNA recombination</keyword>
<comment type="similarity">
    <text evidence="2">Belongs to the methyltransferase superfamily. Type-7 methyltransferase family.</text>
</comment>
<keyword evidence="3" id="KW-0547">Nucleotide-binding</keyword>
<evidence type="ECO:0000313" key="8">
    <source>
        <dbReference type="RefSeq" id="XP_071906743.1"/>
    </source>
</evidence>
<evidence type="ECO:0000313" key="7">
    <source>
        <dbReference type="Proteomes" id="UP001652660"/>
    </source>
</evidence>
<feature type="region of interest" description="Disordered" evidence="4">
    <location>
        <begin position="386"/>
        <end position="406"/>
    </location>
</feature>
<dbReference type="Pfam" id="PF05970">
    <property type="entry name" value="PIF1"/>
    <property type="match status" value="1"/>
</dbReference>
<proteinExistence type="inferred from homology"/>
<keyword evidence="3" id="KW-0227">DNA damage</keyword>
<dbReference type="InterPro" id="IPR010285">
    <property type="entry name" value="DNA_helicase_pif1-like_DEAD"/>
</dbReference>
<dbReference type="Pfam" id="PF21530">
    <property type="entry name" value="Pif1_2B_dom"/>
    <property type="match status" value="1"/>
</dbReference>
<feature type="domain" description="DNA helicase Pif1-like 2B" evidence="6">
    <location>
        <begin position="1076"/>
        <end position="1119"/>
    </location>
</feature>